<evidence type="ECO:0000259" key="5">
    <source>
        <dbReference type="PROSITE" id="PS51039"/>
    </source>
</evidence>
<dbReference type="SUPFAM" id="SSF118310">
    <property type="entry name" value="AN1-like Zinc finger"/>
    <property type="match status" value="2"/>
</dbReference>
<evidence type="ECO:0000256" key="3">
    <source>
        <dbReference type="ARBA" id="ARBA00022833"/>
    </source>
</evidence>
<keyword evidence="7" id="KW-1185">Reference proteome</keyword>
<feature type="domain" description="AN1-type" evidence="5">
    <location>
        <begin position="4"/>
        <end position="51"/>
    </location>
</feature>
<evidence type="ECO:0000313" key="6">
    <source>
        <dbReference type="EMBL" id="KZT28619.1"/>
    </source>
</evidence>
<dbReference type="PANTHER" id="PTHR14677:SF20">
    <property type="entry name" value="ZINC FINGER AN1-TYPE CONTAINING 2A-RELATED"/>
    <property type="match status" value="1"/>
</dbReference>
<dbReference type="Gene3D" id="4.10.1110.10">
    <property type="entry name" value="AN1-like Zinc finger"/>
    <property type="match status" value="2"/>
</dbReference>
<accession>A0A165US59</accession>
<dbReference type="EMBL" id="KV425557">
    <property type="protein sequence ID" value="KZT28619.1"/>
    <property type="molecule type" value="Genomic_DNA"/>
</dbReference>
<dbReference type="PANTHER" id="PTHR14677">
    <property type="entry name" value="ARSENITE INDUCUBLE RNA ASSOCIATED PROTEIN AIP-1-RELATED"/>
    <property type="match status" value="1"/>
</dbReference>
<dbReference type="SMART" id="SM00154">
    <property type="entry name" value="ZnF_AN1"/>
    <property type="match status" value="2"/>
</dbReference>
<dbReference type="Proteomes" id="UP000076761">
    <property type="component" value="Unassembled WGS sequence"/>
</dbReference>
<keyword evidence="3" id="KW-0862">Zinc</keyword>
<dbReference type="PROSITE" id="PS51039">
    <property type="entry name" value="ZF_AN1"/>
    <property type="match status" value="1"/>
</dbReference>
<dbReference type="Pfam" id="PF01428">
    <property type="entry name" value="zf-AN1"/>
    <property type="match status" value="2"/>
</dbReference>
<reference evidence="6 7" key="1">
    <citation type="journal article" date="2016" name="Mol. Biol. Evol.">
        <title>Comparative Genomics of Early-Diverging Mushroom-Forming Fungi Provides Insights into the Origins of Lignocellulose Decay Capabilities.</title>
        <authorList>
            <person name="Nagy L.G."/>
            <person name="Riley R."/>
            <person name="Tritt A."/>
            <person name="Adam C."/>
            <person name="Daum C."/>
            <person name="Floudas D."/>
            <person name="Sun H."/>
            <person name="Yadav J.S."/>
            <person name="Pangilinan J."/>
            <person name="Larsson K.H."/>
            <person name="Matsuura K."/>
            <person name="Barry K."/>
            <person name="Labutti K."/>
            <person name="Kuo R."/>
            <person name="Ohm R.A."/>
            <person name="Bhattacharya S.S."/>
            <person name="Shirouzu T."/>
            <person name="Yoshinaga Y."/>
            <person name="Martin F.M."/>
            <person name="Grigoriev I.V."/>
            <person name="Hibbett D.S."/>
        </authorList>
    </citation>
    <scope>NUCLEOTIDE SEQUENCE [LARGE SCALE GENOMIC DNA]</scope>
    <source>
        <strain evidence="6 7">HHB14362 ss-1</strain>
    </source>
</reference>
<sequence length="273" mass="29997">MDIQEIGAHCSVTTCNELDFLPIKCGCGRVLCRHHISPDAHECLNDALSSSTSPVTGSSEKLRSCALESCNKPSLEAYVSDSADRSGRQPALCPRCHRSFCVAHRYPESHSCPVADPSTSQPPKNQAAQALLQKHFPSQGSRNVARSNTSLKIKDPKKLAQLQKVELMKMRHRAVPGDLRDKTASVALDQRLHVRVTLDNSDQEKVFWFRKSIGAGKALDCIATHFSLSSSDARPLRLCKRALDSDERESLAADKELVGQVEEGSQLILARQT</sequence>
<dbReference type="InterPro" id="IPR000058">
    <property type="entry name" value="Znf_AN1"/>
</dbReference>
<dbReference type="AlphaFoldDB" id="A0A165US59"/>
<evidence type="ECO:0000256" key="1">
    <source>
        <dbReference type="ARBA" id="ARBA00022723"/>
    </source>
</evidence>
<dbReference type="OrthoDB" id="431929at2759"/>
<keyword evidence="1" id="KW-0479">Metal-binding</keyword>
<gene>
    <name evidence="6" type="ORF">NEOLEDRAFT_1058517</name>
</gene>
<keyword evidence="2 4" id="KW-0863">Zinc-finger</keyword>
<organism evidence="6 7">
    <name type="scientific">Neolentinus lepideus HHB14362 ss-1</name>
    <dbReference type="NCBI Taxonomy" id="1314782"/>
    <lineage>
        <taxon>Eukaryota</taxon>
        <taxon>Fungi</taxon>
        <taxon>Dikarya</taxon>
        <taxon>Basidiomycota</taxon>
        <taxon>Agaricomycotina</taxon>
        <taxon>Agaricomycetes</taxon>
        <taxon>Gloeophyllales</taxon>
        <taxon>Gloeophyllaceae</taxon>
        <taxon>Neolentinus</taxon>
    </lineage>
</organism>
<evidence type="ECO:0000256" key="2">
    <source>
        <dbReference type="ARBA" id="ARBA00022771"/>
    </source>
</evidence>
<dbReference type="InParanoid" id="A0A165US59"/>
<dbReference type="GO" id="GO:0008270">
    <property type="term" value="F:zinc ion binding"/>
    <property type="evidence" value="ECO:0007669"/>
    <property type="project" value="UniProtKB-KW"/>
</dbReference>
<dbReference type="InterPro" id="IPR035896">
    <property type="entry name" value="AN1-like_Znf"/>
</dbReference>
<protein>
    <recommendedName>
        <fullName evidence="5">AN1-type domain-containing protein</fullName>
    </recommendedName>
</protein>
<proteinExistence type="predicted"/>
<name>A0A165US59_9AGAM</name>
<dbReference type="STRING" id="1314782.A0A165US59"/>
<evidence type="ECO:0000256" key="4">
    <source>
        <dbReference type="PROSITE-ProRule" id="PRU00449"/>
    </source>
</evidence>
<evidence type="ECO:0000313" key="7">
    <source>
        <dbReference type="Proteomes" id="UP000076761"/>
    </source>
</evidence>
<dbReference type="GO" id="GO:0005737">
    <property type="term" value="C:cytoplasm"/>
    <property type="evidence" value="ECO:0007669"/>
    <property type="project" value="TreeGrafter"/>
</dbReference>